<dbReference type="EMBL" id="BRXE01000042">
    <property type="protein sequence ID" value="GLB84149.1"/>
    <property type="molecule type" value="Genomic_DNA"/>
</dbReference>
<comment type="caution">
    <text evidence="4">The sequence shown here is derived from an EMBL/GenBank/DDBJ whole genome shotgun (WGS) entry which is preliminary data.</text>
</comment>
<dbReference type="RefSeq" id="WP_236976322.1">
    <property type="nucleotide sequence ID" value="NZ_BRXE01000042.1"/>
</dbReference>
<protein>
    <recommendedName>
        <fullName evidence="2">ARB-07466-like C-terminal domain-containing protein</fullName>
    </recommendedName>
</protein>
<organism evidence="4 5">
    <name type="scientific">Mycobacterium kiyosense</name>
    <dbReference type="NCBI Taxonomy" id="2871094"/>
    <lineage>
        <taxon>Bacteria</taxon>
        <taxon>Bacillati</taxon>
        <taxon>Actinomycetota</taxon>
        <taxon>Actinomycetes</taxon>
        <taxon>Mycobacteriales</taxon>
        <taxon>Mycobacteriaceae</taxon>
        <taxon>Mycobacterium</taxon>
    </lineage>
</organism>
<keyword evidence="5" id="KW-1185">Reference proteome</keyword>
<gene>
    <name evidence="4" type="ORF">Mkiyose1413_13240</name>
    <name evidence="3" type="ORF">SRL2020028_34050</name>
</gene>
<proteinExistence type="predicted"/>
<dbReference type="AlphaFoldDB" id="A0A9P3Q4B3"/>
<feature type="region of interest" description="Disordered" evidence="1">
    <location>
        <begin position="550"/>
        <end position="596"/>
    </location>
</feature>
<feature type="region of interest" description="Disordered" evidence="1">
    <location>
        <begin position="307"/>
        <end position="363"/>
    </location>
</feature>
<evidence type="ECO:0000313" key="4">
    <source>
        <dbReference type="EMBL" id="GLD29441.1"/>
    </source>
</evidence>
<accession>A0A9P3Q4B3</accession>
<dbReference type="Proteomes" id="UP001165663">
    <property type="component" value="Unassembled WGS sequence"/>
</dbReference>
<feature type="compositionally biased region" description="Polar residues" evidence="1">
    <location>
        <begin position="315"/>
        <end position="324"/>
    </location>
</feature>
<evidence type="ECO:0000256" key="1">
    <source>
        <dbReference type="SAM" id="MobiDB-lite"/>
    </source>
</evidence>
<feature type="compositionally biased region" description="Gly residues" evidence="1">
    <location>
        <begin position="550"/>
        <end position="559"/>
    </location>
</feature>
<evidence type="ECO:0000259" key="2">
    <source>
        <dbReference type="Pfam" id="PF26571"/>
    </source>
</evidence>
<dbReference type="Proteomes" id="UP001064782">
    <property type="component" value="Unassembled WGS sequence"/>
</dbReference>
<evidence type="ECO:0000313" key="5">
    <source>
        <dbReference type="Proteomes" id="UP001064782"/>
    </source>
</evidence>
<dbReference type="InterPro" id="IPR058593">
    <property type="entry name" value="ARB_07466-like_C"/>
</dbReference>
<dbReference type="GeneID" id="83628878"/>
<feature type="domain" description="ARB-07466-like C-terminal" evidence="2">
    <location>
        <begin position="436"/>
        <end position="533"/>
    </location>
</feature>
<evidence type="ECO:0000313" key="3">
    <source>
        <dbReference type="EMBL" id="GLB84149.1"/>
    </source>
</evidence>
<sequence>MSDTTIGYAVLQIIPSLKGVSEAIEKQIAGQVIPVTVEPKWPDSGSSEAKKLDQSVRDAVKKKPLEVPVEPKVEPAKVEKSVADAVKKSKPPQVRIETKIDPGPVKRQAQEASQGVGQVLRDTINEALQDAADDMDMPVDELKRKIGEKIGGAIGETIGKAIGNSPVGEWLRKVADNVTPAAEGVRGMADALARIRQGDASGGLQGVANAITQMAPVAKQLGIDISSWPQPLSEAAQKAGELQGNFVRAKAGVQDFAGQIEGVTPGIAANLAKWAGPISAIVLALHEAQPALDHLSDLLSNDPARFDAANRWKGNPQNLPPTQRSVEDNPPPVPGVNPSKGSQSLYDIPVSQGGLGPELPGRASGGMADVLNGMIRGPGTGTSDSILGLPATVRVSNGEFLTNAEDTAKNLPLLQMVNAGVPLWDWLKSLPGFDSGGLVAGSAQLRKIIAERFGIADIGGYRPADKYGEHSTGRALDVMVGNDKAKGDAVKDFALANAAAIDLKWVIWRQHLYYPGGGGYDMEDRGSPTQNHMDHVHIFSGPGITGGLLGALQGSGGATRPGQGRGDDAATPAGLKDASTGAAAGATPASSGAGGSSGGFALPTSFSDMAGFGLSSLGQGVGATQSGTDLSVFGQAAGAAVSGQVGAALDAFGVPSSPGWLQGISKFVSGISIGGSGGGGGGGATPASMVQPAALTPAPAAGAADSVHSVGAAPRPGPQTVFNIQTARVEDAFVVAQRKERERAARKVEWAWA</sequence>
<feature type="compositionally biased region" description="Low complexity" evidence="1">
    <location>
        <begin position="578"/>
        <end position="591"/>
    </location>
</feature>
<dbReference type="EMBL" id="BRZI01000005">
    <property type="protein sequence ID" value="GLD29441.1"/>
    <property type="molecule type" value="Genomic_DNA"/>
</dbReference>
<name>A0A9P3Q4B3_9MYCO</name>
<dbReference type="Pfam" id="PF26571">
    <property type="entry name" value="VldE"/>
    <property type="match status" value="1"/>
</dbReference>
<reference evidence="4" key="1">
    <citation type="submission" date="2022-08" db="EMBL/GenBank/DDBJ databases">
        <title>Mycobacterium kiyosense sp. nov., scotochromogenic slow-glowing species isolated from respiratory specimens.</title>
        <authorList>
            <person name="Fukano H."/>
            <person name="Kazumi Y."/>
            <person name="Sakagami N."/>
            <person name="Ato M."/>
            <person name="Mitarai S."/>
            <person name="Hoshino Y."/>
        </authorList>
    </citation>
    <scope>NUCLEOTIDE SEQUENCE</scope>
    <source>
        <strain evidence="4">1413</strain>
        <strain evidence="3">SRL2020-028</strain>
    </source>
</reference>